<proteinExistence type="predicted"/>
<comment type="caution">
    <text evidence="2">The sequence shown here is derived from an EMBL/GenBank/DDBJ whole genome shotgun (WGS) entry which is preliminary data.</text>
</comment>
<evidence type="ECO:0000313" key="3">
    <source>
        <dbReference type="Proteomes" id="UP001055093"/>
    </source>
</evidence>
<feature type="coiled-coil region" evidence="1">
    <location>
        <begin position="47"/>
        <end position="74"/>
    </location>
</feature>
<keyword evidence="3" id="KW-1185">Reference proteome</keyword>
<name>A0ABQ4UNW6_9HYPH</name>
<gene>
    <name evidence="2" type="ORF">BGCPKDLD_0403</name>
</gene>
<dbReference type="EMBL" id="BPRE01000001">
    <property type="protein sequence ID" value="GJE73836.1"/>
    <property type="molecule type" value="Genomic_DNA"/>
</dbReference>
<sequence>MSGAEIPTLPTMGLATGQVSRLVTELAEAQAAGGDLGSEVPALRADHEALLNLYGDLERELAGLQSALDQLGVRGRLAGATLQPLLDEVRHLAKTARCAPERGQDGQA</sequence>
<reference evidence="2" key="2">
    <citation type="submission" date="2021-08" db="EMBL/GenBank/DDBJ databases">
        <authorList>
            <person name="Tani A."/>
            <person name="Ola A."/>
            <person name="Ogura Y."/>
            <person name="Katsura K."/>
            <person name="Hayashi T."/>
        </authorList>
    </citation>
    <scope>NUCLEOTIDE SEQUENCE</scope>
    <source>
        <strain evidence="2">DSM 14458</strain>
    </source>
</reference>
<evidence type="ECO:0000256" key="1">
    <source>
        <dbReference type="SAM" id="Coils"/>
    </source>
</evidence>
<keyword evidence="1" id="KW-0175">Coiled coil</keyword>
<reference evidence="2" key="1">
    <citation type="journal article" date="2021" name="Front. Microbiol.">
        <title>Comprehensive Comparative Genomics and Phenotyping of Methylobacterium Species.</title>
        <authorList>
            <person name="Alessa O."/>
            <person name="Ogura Y."/>
            <person name="Fujitani Y."/>
            <person name="Takami H."/>
            <person name="Hayashi T."/>
            <person name="Sahin N."/>
            <person name="Tani A."/>
        </authorList>
    </citation>
    <scope>NUCLEOTIDE SEQUENCE</scope>
    <source>
        <strain evidence="2">DSM 14458</strain>
    </source>
</reference>
<organism evidence="2 3">
    <name type="scientific">Methylorubrum suomiense</name>
    <dbReference type="NCBI Taxonomy" id="144191"/>
    <lineage>
        <taxon>Bacteria</taxon>
        <taxon>Pseudomonadati</taxon>
        <taxon>Pseudomonadota</taxon>
        <taxon>Alphaproteobacteria</taxon>
        <taxon>Hyphomicrobiales</taxon>
        <taxon>Methylobacteriaceae</taxon>
        <taxon>Methylorubrum</taxon>
    </lineage>
</organism>
<evidence type="ECO:0000313" key="2">
    <source>
        <dbReference type="EMBL" id="GJE73836.1"/>
    </source>
</evidence>
<dbReference type="RefSeq" id="WP_137829518.1">
    <property type="nucleotide sequence ID" value="NZ_BPRE01000001.1"/>
</dbReference>
<protein>
    <submittedName>
        <fullName evidence="2">Uncharacterized protein</fullName>
    </submittedName>
</protein>
<dbReference type="Proteomes" id="UP001055093">
    <property type="component" value="Unassembled WGS sequence"/>
</dbReference>
<accession>A0ABQ4UNW6</accession>